<organism evidence="2 3">
    <name type="scientific">Acinetobacter radioresistens SK82</name>
    <dbReference type="NCBI Taxonomy" id="596318"/>
    <lineage>
        <taxon>Bacteria</taxon>
        <taxon>Pseudomonadati</taxon>
        <taxon>Pseudomonadota</taxon>
        <taxon>Gammaproteobacteria</taxon>
        <taxon>Moraxellales</taxon>
        <taxon>Moraxellaceae</taxon>
        <taxon>Acinetobacter</taxon>
    </lineage>
</organism>
<dbReference type="EMBL" id="ACVR01000072">
    <property type="protein sequence ID" value="EET81302.1"/>
    <property type="molecule type" value="Genomic_DNA"/>
</dbReference>
<reference evidence="2 3" key="1">
    <citation type="submission" date="2009-07" db="EMBL/GenBank/DDBJ databases">
        <authorList>
            <person name="Madupu R."/>
            <person name="Durkin A.S."/>
            <person name="Torralba M."/>
            <person name="Methe B."/>
            <person name="Sutton G.G."/>
            <person name="Strausberg R.L."/>
            <person name="Nelson K.E."/>
        </authorList>
    </citation>
    <scope>NUCLEOTIDE SEQUENCE [LARGE SCALE GENOMIC DNA]</scope>
    <source>
        <strain evidence="2 3">SK82</strain>
    </source>
</reference>
<keyword evidence="3" id="KW-1185">Reference proteome</keyword>
<feature type="domain" description="Minor tail T" evidence="1">
    <location>
        <begin position="1"/>
        <end position="66"/>
    </location>
</feature>
<evidence type="ECO:0000259" key="1">
    <source>
        <dbReference type="Pfam" id="PF06223"/>
    </source>
</evidence>
<name>A0ABP2GI56_ACIRA</name>
<evidence type="ECO:0000313" key="3">
    <source>
        <dbReference type="Proteomes" id="UP000018419"/>
    </source>
</evidence>
<sequence>MAFYKIDPFGGYRQDINFADLKTLIANINRSSSQEPYKTADFMLYERLPSLSDFSSDDEEMTAEDISQNLLAFFGVPPDVIGEI</sequence>
<gene>
    <name evidence="2" type="ORF">ACIRA0001_0083</name>
</gene>
<proteinExistence type="predicted"/>
<dbReference type="InterPro" id="IPR009350">
    <property type="entry name" value="Phage_tail_T"/>
</dbReference>
<accession>A0ABP2GI56</accession>
<dbReference type="Pfam" id="PF06223">
    <property type="entry name" value="Phage_tail_T"/>
    <property type="match status" value="1"/>
</dbReference>
<protein>
    <recommendedName>
        <fullName evidence="1">Minor tail T domain-containing protein</fullName>
    </recommendedName>
</protein>
<dbReference type="Proteomes" id="UP000018419">
    <property type="component" value="Unassembled WGS sequence"/>
</dbReference>
<evidence type="ECO:0000313" key="2">
    <source>
        <dbReference type="EMBL" id="EET81302.1"/>
    </source>
</evidence>
<comment type="caution">
    <text evidence="2">The sequence shown here is derived from an EMBL/GenBank/DDBJ whole genome shotgun (WGS) entry which is preliminary data.</text>
</comment>